<proteinExistence type="predicted"/>
<dbReference type="EMBL" id="FQXK01000045">
    <property type="protein sequence ID" value="SHI87956.1"/>
    <property type="molecule type" value="Genomic_DNA"/>
</dbReference>
<dbReference type="AlphaFoldDB" id="A0A1M6ERC4"/>
<dbReference type="PANTHER" id="PTHR11228:SF7">
    <property type="entry name" value="PQQA PEPTIDE CYCLASE"/>
    <property type="match status" value="1"/>
</dbReference>
<keyword evidence="1" id="KW-0949">S-adenosyl-L-methionine</keyword>
<dbReference type="SUPFAM" id="SSF102114">
    <property type="entry name" value="Radical SAM enzymes"/>
    <property type="match status" value="1"/>
</dbReference>
<gene>
    <name evidence="6" type="ORF">SAMN02745229_03770</name>
</gene>
<keyword evidence="7" id="KW-1185">Reference proteome</keyword>
<evidence type="ECO:0000313" key="6">
    <source>
        <dbReference type="EMBL" id="SHI87956.1"/>
    </source>
</evidence>
<evidence type="ECO:0000313" key="7">
    <source>
        <dbReference type="Proteomes" id="UP000184278"/>
    </source>
</evidence>
<evidence type="ECO:0000256" key="4">
    <source>
        <dbReference type="ARBA" id="ARBA00023014"/>
    </source>
</evidence>
<feature type="domain" description="Radical SAM core" evidence="5">
    <location>
        <begin position="12"/>
        <end position="152"/>
    </location>
</feature>
<dbReference type="CDD" id="cd01335">
    <property type="entry name" value="Radical_SAM"/>
    <property type="match status" value="1"/>
</dbReference>
<dbReference type="PANTHER" id="PTHR11228">
    <property type="entry name" value="RADICAL SAM DOMAIN PROTEIN"/>
    <property type="match status" value="1"/>
</dbReference>
<dbReference type="InterPro" id="IPR013785">
    <property type="entry name" value="Aldolase_TIM"/>
</dbReference>
<dbReference type="InterPro" id="IPR050377">
    <property type="entry name" value="Radical_SAM_PqqE_MftC-like"/>
</dbReference>
<name>A0A1M6ERC4_BUTFI</name>
<protein>
    <submittedName>
        <fullName evidence="6">Organic radical activating enzyme</fullName>
    </submittedName>
</protein>
<accession>A0A1M6ERC4</accession>
<dbReference type="InterPro" id="IPR058240">
    <property type="entry name" value="rSAM_sf"/>
</dbReference>
<dbReference type="GO" id="GO:0003824">
    <property type="term" value="F:catalytic activity"/>
    <property type="evidence" value="ECO:0007669"/>
    <property type="project" value="InterPro"/>
</dbReference>
<sequence>MEIKRLINCFVPVSVCNFECSYCYIPQITGRKKNAMPEWKLSPPEIAKALSAQRLGGQCFMNICGDGETLIPKEMPSIIEELLKEGHVLEIVTNGTLTERFEEIFKIDKVLLERLEFKFSYHYAMLKRKNMLDVFWNNVNNAKKFGCSFTIELTPHDELIPLIEEIKQDCLKNVGALCHITTAFNYADNWNLLTSLSKEEYCKVWGQFDSPMFDFKMSVLGEKRTEYCYAGEYLISVNIASGYATQCYAGIGQNIFDNIEKPIKWLAVGKHCEYPLCFNAHALMVFGAIPELATDIYYDDIRNRKCKDGTEWLSQTVKDAFHSKFIETNKRYSISKKIVNELMVTCEKIKRKLSR</sequence>
<keyword evidence="3" id="KW-0408">Iron</keyword>
<dbReference type="Pfam" id="PF04055">
    <property type="entry name" value="Radical_SAM"/>
    <property type="match status" value="1"/>
</dbReference>
<dbReference type="Gene3D" id="3.20.20.70">
    <property type="entry name" value="Aldolase class I"/>
    <property type="match status" value="1"/>
</dbReference>
<evidence type="ECO:0000256" key="2">
    <source>
        <dbReference type="ARBA" id="ARBA00022723"/>
    </source>
</evidence>
<keyword evidence="4" id="KW-0411">Iron-sulfur</keyword>
<evidence type="ECO:0000256" key="3">
    <source>
        <dbReference type="ARBA" id="ARBA00023004"/>
    </source>
</evidence>
<dbReference type="GO" id="GO:0051536">
    <property type="term" value="F:iron-sulfur cluster binding"/>
    <property type="evidence" value="ECO:0007669"/>
    <property type="project" value="UniProtKB-KW"/>
</dbReference>
<dbReference type="SFLD" id="SFLDS00029">
    <property type="entry name" value="Radical_SAM"/>
    <property type="match status" value="1"/>
</dbReference>
<dbReference type="STRING" id="1121131.SAMN02745229_03770"/>
<dbReference type="InterPro" id="IPR007197">
    <property type="entry name" value="rSAM"/>
</dbReference>
<dbReference type="RefSeq" id="WP_081373974.1">
    <property type="nucleotide sequence ID" value="NZ_FQXK01000045.1"/>
</dbReference>
<dbReference type="GO" id="GO:0046872">
    <property type="term" value="F:metal ion binding"/>
    <property type="evidence" value="ECO:0007669"/>
    <property type="project" value="UniProtKB-KW"/>
</dbReference>
<evidence type="ECO:0000256" key="1">
    <source>
        <dbReference type="ARBA" id="ARBA00022691"/>
    </source>
</evidence>
<evidence type="ECO:0000259" key="5">
    <source>
        <dbReference type="Pfam" id="PF04055"/>
    </source>
</evidence>
<reference evidence="7" key="1">
    <citation type="submission" date="2016-11" db="EMBL/GenBank/DDBJ databases">
        <authorList>
            <person name="Varghese N."/>
            <person name="Submissions S."/>
        </authorList>
    </citation>
    <scope>NUCLEOTIDE SEQUENCE [LARGE SCALE GENOMIC DNA]</scope>
    <source>
        <strain evidence="7">DSM 3071</strain>
    </source>
</reference>
<keyword evidence="2" id="KW-0479">Metal-binding</keyword>
<organism evidence="6 7">
    <name type="scientific">Butyrivibrio fibrisolvens DSM 3071</name>
    <dbReference type="NCBI Taxonomy" id="1121131"/>
    <lineage>
        <taxon>Bacteria</taxon>
        <taxon>Bacillati</taxon>
        <taxon>Bacillota</taxon>
        <taxon>Clostridia</taxon>
        <taxon>Lachnospirales</taxon>
        <taxon>Lachnospiraceae</taxon>
        <taxon>Butyrivibrio</taxon>
    </lineage>
</organism>
<dbReference type="Proteomes" id="UP000184278">
    <property type="component" value="Unassembled WGS sequence"/>
</dbReference>